<accession>A0AAE3D7C5</accession>
<protein>
    <submittedName>
        <fullName evidence="4">J domain-containing protein</fullName>
    </submittedName>
</protein>
<dbReference type="Pfam" id="PF00226">
    <property type="entry name" value="DnaJ"/>
    <property type="match status" value="1"/>
</dbReference>
<dbReference type="InterPro" id="IPR011990">
    <property type="entry name" value="TPR-like_helical_dom_sf"/>
</dbReference>
<dbReference type="InterPro" id="IPR036869">
    <property type="entry name" value="J_dom_sf"/>
</dbReference>
<sequence length="247" mass="27427">MTYDPYSVLGVSRDASEEEIKKAYKALSRKYHPDANINNPNKDQAEEKFKEIQAAYQQIMKERTEGYSYGGGYGRQSYGGSGSGYGGSQGYGGYGQGFGDFWQQAGWQQQTSGYEEEPRLRAAGNYLRNGYYREARNTLDGMGEHEKTARWYYYSAMAHMGLGNNVAALEHANKAVALDPQNMEYQMLLQRLQSGGQWYESRQAAYGYPHVGGNDLCLKICLANLFCNLCCGGGGLCFGGYGGRGMF</sequence>
<dbReference type="AlphaFoldDB" id="A0AAE3D7C5"/>
<dbReference type="GO" id="GO:0006260">
    <property type="term" value="P:DNA replication"/>
    <property type="evidence" value="ECO:0007669"/>
    <property type="project" value="UniProtKB-KW"/>
</dbReference>
<evidence type="ECO:0000313" key="5">
    <source>
        <dbReference type="Proteomes" id="UP001197795"/>
    </source>
</evidence>
<evidence type="ECO:0000313" key="4">
    <source>
        <dbReference type="EMBL" id="MCC2120493.1"/>
    </source>
</evidence>
<feature type="domain" description="J" evidence="3">
    <location>
        <begin position="4"/>
        <end position="82"/>
    </location>
</feature>
<organism evidence="4 5">
    <name type="scientific">Waltera acetigignens</name>
    <dbReference type="NCBI Taxonomy" id="2981769"/>
    <lineage>
        <taxon>Bacteria</taxon>
        <taxon>Bacillati</taxon>
        <taxon>Bacillota</taxon>
        <taxon>Clostridia</taxon>
        <taxon>Lachnospirales</taxon>
        <taxon>Lachnospiraceae</taxon>
        <taxon>Waltera</taxon>
    </lineage>
</organism>
<dbReference type="Gene3D" id="1.10.287.110">
    <property type="entry name" value="DnaJ domain"/>
    <property type="match status" value="1"/>
</dbReference>
<keyword evidence="5" id="KW-1185">Reference proteome</keyword>
<reference evidence="4 5" key="1">
    <citation type="submission" date="2021-10" db="EMBL/GenBank/DDBJ databases">
        <title>Anaerobic single-cell dispensing facilitates the cultivation of human gut bacteria.</title>
        <authorList>
            <person name="Afrizal A."/>
        </authorList>
    </citation>
    <scope>NUCLEOTIDE SEQUENCE [LARGE SCALE GENOMIC DNA]</scope>
    <source>
        <strain evidence="4 5">CLA-AA-H273</strain>
    </source>
</reference>
<dbReference type="RefSeq" id="WP_022313211.1">
    <property type="nucleotide sequence ID" value="NZ_JAJEPV010000034.1"/>
</dbReference>
<dbReference type="PRINTS" id="PR00625">
    <property type="entry name" value="JDOMAIN"/>
</dbReference>
<comment type="caution">
    <text evidence="4">The sequence shown here is derived from an EMBL/GenBank/DDBJ whole genome shotgun (WGS) entry which is preliminary data.</text>
</comment>
<proteinExistence type="predicted"/>
<dbReference type="EMBL" id="JAJEPV010000034">
    <property type="protein sequence ID" value="MCC2120493.1"/>
    <property type="molecule type" value="Genomic_DNA"/>
</dbReference>
<dbReference type="SUPFAM" id="SSF48452">
    <property type="entry name" value="TPR-like"/>
    <property type="match status" value="1"/>
</dbReference>
<keyword evidence="2" id="KW-0802">TPR repeat</keyword>
<keyword evidence="1" id="KW-0235">DNA replication</keyword>
<dbReference type="PROSITE" id="PS50005">
    <property type="entry name" value="TPR"/>
    <property type="match status" value="1"/>
</dbReference>
<gene>
    <name evidence="4" type="ORF">LKD75_12985</name>
</gene>
<dbReference type="SUPFAM" id="SSF46565">
    <property type="entry name" value="Chaperone J-domain"/>
    <property type="match status" value="1"/>
</dbReference>
<evidence type="ECO:0000256" key="2">
    <source>
        <dbReference type="PROSITE-ProRule" id="PRU00339"/>
    </source>
</evidence>
<feature type="repeat" description="TPR" evidence="2">
    <location>
        <begin position="149"/>
        <end position="182"/>
    </location>
</feature>
<dbReference type="InterPro" id="IPR050817">
    <property type="entry name" value="DjlA_DnaK_co-chaperone"/>
</dbReference>
<dbReference type="PROSITE" id="PS50076">
    <property type="entry name" value="DNAJ_2"/>
    <property type="match status" value="1"/>
</dbReference>
<dbReference type="Gene3D" id="1.25.40.10">
    <property type="entry name" value="Tetratricopeptide repeat domain"/>
    <property type="match status" value="1"/>
</dbReference>
<dbReference type="CDD" id="cd06257">
    <property type="entry name" value="DnaJ"/>
    <property type="match status" value="1"/>
</dbReference>
<evidence type="ECO:0000256" key="1">
    <source>
        <dbReference type="ARBA" id="ARBA00022705"/>
    </source>
</evidence>
<dbReference type="Proteomes" id="UP001197795">
    <property type="component" value="Unassembled WGS sequence"/>
</dbReference>
<name>A0AAE3D7C5_9FIRM</name>
<evidence type="ECO:0000259" key="3">
    <source>
        <dbReference type="PROSITE" id="PS50076"/>
    </source>
</evidence>
<dbReference type="PANTHER" id="PTHR24074">
    <property type="entry name" value="CO-CHAPERONE PROTEIN DJLA"/>
    <property type="match status" value="1"/>
</dbReference>
<dbReference type="SMART" id="SM00271">
    <property type="entry name" value="DnaJ"/>
    <property type="match status" value="1"/>
</dbReference>
<dbReference type="InterPro" id="IPR001623">
    <property type="entry name" value="DnaJ_domain"/>
</dbReference>
<dbReference type="InterPro" id="IPR019734">
    <property type="entry name" value="TPR_rpt"/>
</dbReference>